<dbReference type="SUPFAM" id="SSF56112">
    <property type="entry name" value="Protein kinase-like (PK-like)"/>
    <property type="match status" value="1"/>
</dbReference>
<dbReference type="GO" id="GO:0005886">
    <property type="term" value="C:plasma membrane"/>
    <property type="evidence" value="ECO:0007669"/>
    <property type="project" value="TreeGrafter"/>
</dbReference>
<dbReference type="PROSITE" id="PS50011">
    <property type="entry name" value="PROTEIN_KINASE_DOM"/>
    <property type="match status" value="1"/>
</dbReference>
<evidence type="ECO:0000256" key="10">
    <source>
        <dbReference type="ARBA" id="ARBA00022989"/>
    </source>
</evidence>
<dbReference type="GO" id="GO:0005524">
    <property type="term" value="F:ATP binding"/>
    <property type="evidence" value="ECO:0007669"/>
    <property type="project" value="UniProtKB-UniRule"/>
</dbReference>
<evidence type="ECO:0000259" key="17">
    <source>
        <dbReference type="PROSITE" id="PS50011"/>
    </source>
</evidence>
<organism evidence="18 19">
    <name type="scientific">Crotalaria pallida</name>
    <name type="common">Smooth rattlebox</name>
    <name type="synonym">Crotalaria striata</name>
    <dbReference type="NCBI Taxonomy" id="3830"/>
    <lineage>
        <taxon>Eukaryota</taxon>
        <taxon>Viridiplantae</taxon>
        <taxon>Streptophyta</taxon>
        <taxon>Embryophyta</taxon>
        <taxon>Tracheophyta</taxon>
        <taxon>Spermatophyta</taxon>
        <taxon>Magnoliopsida</taxon>
        <taxon>eudicotyledons</taxon>
        <taxon>Gunneridae</taxon>
        <taxon>Pentapetalae</taxon>
        <taxon>rosids</taxon>
        <taxon>fabids</taxon>
        <taxon>Fabales</taxon>
        <taxon>Fabaceae</taxon>
        <taxon>Papilionoideae</taxon>
        <taxon>50 kb inversion clade</taxon>
        <taxon>genistoids sensu lato</taxon>
        <taxon>core genistoids</taxon>
        <taxon>Crotalarieae</taxon>
        <taxon>Crotalaria</taxon>
    </lineage>
</organism>
<evidence type="ECO:0000256" key="6">
    <source>
        <dbReference type="ARBA" id="ARBA00022737"/>
    </source>
</evidence>
<evidence type="ECO:0000256" key="4">
    <source>
        <dbReference type="ARBA" id="ARBA00022692"/>
    </source>
</evidence>
<sequence length="397" mass="45062">MTRGADIRAGKRKQKILRIIEIVVPIVVSLVVLSSGYNCFLQRRKRKNRDDILKESFGNDINTLESLRYDLDTIEAATNRFATENRIGKGGFGEVYKGVLSDGQEIAVKRLTRSSGQGAVEFKNEVLVIAKLQHRNLVRLLGFCLEGEEKILIYEYVPNKSLDYFLFDPQKRRLLSWTERHKIITGVARGIMYLHEDSRLKIIHRDLKPSNVLLDSDMNPKISDFGIARIVAADEIEESTCRIVGTYGYMSPEYAMHGQFSVKSDVFSFGIMVLEIISGKRRGNSSESECVEDIRKHAWTKWEEQTPMELVDPNMVVSYSDDEVIKCIQIGLLCVQDDPVDRPTMANIVYYLNSPSVNLPSPDGPGYFGRKDSKTVSKKLDISSSINGITYTEFRPR</sequence>
<evidence type="ECO:0000313" key="19">
    <source>
        <dbReference type="Proteomes" id="UP001372338"/>
    </source>
</evidence>
<dbReference type="FunFam" id="1.10.510.10:FF:000129">
    <property type="entry name" value="cysteine-rich receptor-like protein kinase 10"/>
    <property type="match status" value="1"/>
</dbReference>
<feature type="domain" description="Protein kinase" evidence="17">
    <location>
        <begin position="81"/>
        <end position="357"/>
    </location>
</feature>
<dbReference type="PANTHER" id="PTHR27002:SF1108">
    <property type="entry name" value="CYSTEINE-RICH RECEPTOR-KINASE-LIKE PROTEIN"/>
    <property type="match status" value="1"/>
</dbReference>
<evidence type="ECO:0000256" key="7">
    <source>
        <dbReference type="ARBA" id="ARBA00022741"/>
    </source>
</evidence>
<dbReference type="PANTHER" id="PTHR27002">
    <property type="entry name" value="RECEPTOR-LIKE SERINE/THREONINE-PROTEIN KINASE SD1-8"/>
    <property type="match status" value="1"/>
</dbReference>
<keyword evidence="13" id="KW-0325">Glycoprotein</keyword>
<dbReference type="InterPro" id="IPR011009">
    <property type="entry name" value="Kinase-like_dom_sf"/>
</dbReference>
<evidence type="ECO:0000256" key="8">
    <source>
        <dbReference type="ARBA" id="ARBA00022777"/>
    </source>
</evidence>
<comment type="similarity">
    <text evidence="15">Belongs to the protein kinase superfamily.</text>
</comment>
<dbReference type="Gene3D" id="3.30.200.20">
    <property type="entry name" value="Phosphorylase Kinase, domain 1"/>
    <property type="match status" value="1"/>
</dbReference>
<dbReference type="GO" id="GO:0004674">
    <property type="term" value="F:protein serine/threonine kinase activity"/>
    <property type="evidence" value="ECO:0007669"/>
    <property type="project" value="UniProtKB-KW"/>
</dbReference>
<feature type="binding site" evidence="14">
    <location>
        <position position="109"/>
    </location>
    <ligand>
        <name>ATP</name>
        <dbReference type="ChEBI" id="CHEBI:30616"/>
    </ligand>
</feature>
<keyword evidence="4 16" id="KW-0812">Transmembrane</keyword>
<dbReference type="Proteomes" id="UP001372338">
    <property type="component" value="Unassembled WGS sequence"/>
</dbReference>
<evidence type="ECO:0000256" key="9">
    <source>
        <dbReference type="ARBA" id="ARBA00022840"/>
    </source>
</evidence>
<evidence type="ECO:0000256" key="15">
    <source>
        <dbReference type="RuleBase" id="RU000304"/>
    </source>
</evidence>
<evidence type="ECO:0000256" key="13">
    <source>
        <dbReference type="ARBA" id="ARBA00023180"/>
    </source>
</evidence>
<proteinExistence type="inferred from homology"/>
<dbReference type="FunFam" id="3.30.200.20:FF:000727">
    <property type="entry name" value="Cysteine-rich RLK (RECEPTOR-like protein kinase) 23"/>
    <property type="match status" value="1"/>
</dbReference>
<dbReference type="InterPro" id="IPR008271">
    <property type="entry name" value="Ser/Thr_kinase_AS"/>
</dbReference>
<keyword evidence="5" id="KW-0732">Signal</keyword>
<protein>
    <recommendedName>
        <fullName evidence="17">Protein kinase domain-containing protein</fullName>
    </recommendedName>
</protein>
<keyword evidence="19" id="KW-1185">Reference proteome</keyword>
<keyword evidence="2 15" id="KW-0723">Serine/threonine-protein kinase</keyword>
<dbReference type="PROSITE" id="PS00108">
    <property type="entry name" value="PROTEIN_KINASE_ST"/>
    <property type="match status" value="1"/>
</dbReference>
<dbReference type="GO" id="GO:0042742">
    <property type="term" value="P:defense response to bacterium"/>
    <property type="evidence" value="ECO:0007669"/>
    <property type="project" value="TreeGrafter"/>
</dbReference>
<evidence type="ECO:0000256" key="12">
    <source>
        <dbReference type="ARBA" id="ARBA00023170"/>
    </source>
</evidence>
<evidence type="ECO:0000256" key="3">
    <source>
        <dbReference type="ARBA" id="ARBA00022679"/>
    </source>
</evidence>
<dbReference type="CDD" id="cd14066">
    <property type="entry name" value="STKc_IRAK"/>
    <property type="match status" value="1"/>
</dbReference>
<keyword evidence="7 14" id="KW-0547">Nucleotide-binding</keyword>
<accession>A0AAN9I743</accession>
<evidence type="ECO:0000256" key="2">
    <source>
        <dbReference type="ARBA" id="ARBA00022527"/>
    </source>
</evidence>
<evidence type="ECO:0000313" key="18">
    <source>
        <dbReference type="EMBL" id="KAK7269978.1"/>
    </source>
</evidence>
<name>A0AAN9I743_CROPI</name>
<dbReference type="Gene3D" id="1.10.510.10">
    <property type="entry name" value="Transferase(Phosphotransferase) domain 1"/>
    <property type="match status" value="1"/>
</dbReference>
<evidence type="ECO:0000256" key="14">
    <source>
        <dbReference type="PROSITE-ProRule" id="PRU10141"/>
    </source>
</evidence>
<dbReference type="EMBL" id="JAYWIO010000004">
    <property type="protein sequence ID" value="KAK7269978.1"/>
    <property type="molecule type" value="Genomic_DNA"/>
</dbReference>
<comment type="caution">
    <text evidence="18">The sequence shown here is derived from an EMBL/GenBank/DDBJ whole genome shotgun (WGS) entry which is preliminary data.</text>
</comment>
<dbReference type="PROSITE" id="PS00107">
    <property type="entry name" value="PROTEIN_KINASE_ATP"/>
    <property type="match status" value="1"/>
</dbReference>
<keyword evidence="3" id="KW-0808">Transferase</keyword>
<keyword evidence="8" id="KW-0418">Kinase</keyword>
<keyword evidence="12" id="KW-0675">Receptor</keyword>
<dbReference type="Pfam" id="PF07714">
    <property type="entry name" value="PK_Tyr_Ser-Thr"/>
    <property type="match status" value="1"/>
</dbReference>
<dbReference type="AlphaFoldDB" id="A0AAN9I743"/>
<evidence type="ECO:0000256" key="5">
    <source>
        <dbReference type="ARBA" id="ARBA00022729"/>
    </source>
</evidence>
<dbReference type="InterPro" id="IPR017441">
    <property type="entry name" value="Protein_kinase_ATP_BS"/>
</dbReference>
<comment type="subcellular location">
    <subcellularLocation>
        <location evidence="1">Membrane</location>
        <topology evidence="1">Single-pass membrane protein</topology>
    </subcellularLocation>
</comment>
<evidence type="ECO:0000256" key="16">
    <source>
        <dbReference type="SAM" id="Phobius"/>
    </source>
</evidence>
<dbReference type="SMART" id="SM00220">
    <property type="entry name" value="S_TKc"/>
    <property type="match status" value="1"/>
</dbReference>
<keyword evidence="11 16" id="KW-0472">Membrane</keyword>
<keyword evidence="10 16" id="KW-1133">Transmembrane helix</keyword>
<reference evidence="18 19" key="1">
    <citation type="submission" date="2024-01" db="EMBL/GenBank/DDBJ databases">
        <title>The genomes of 5 underutilized Papilionoideae crops provide insights into root nodulation and disease resistanc.</title>
        <authorList>
            <person name="Yuan L."/>
        </authorList>
    </citation>
    <scope>NUCLEOTIDE SEQUENCE [LARGE SCALE GENOMIC DNA]</scope>
    <source>
        <strain evidence="18">ZHUSHIDOU_FW_LH</strain>
        <tissue evidence="18">Leaf</tissue>
    </source>
</reference>
<evidence type="ECO:0000256" key="11">
    <source>
        <dbReference type="ARBA" id="ARBA00023136"/>
    </source>
</evidence>
<dbReference type="InterPro" id="IPR001245">
    <property type="entry name" value="Ser-Thr/Tyr_kinase_cat_dom"/>
</dbReference>
<dbReference type="InterPro" id="IPR000719">
    <property type="entry name" value="Prot_kinase_dom"/>
</dbReference>
<keyword evidence="6" id="KW-0677">Repeat</keyword>
<gene>
    <name evidence="18" type="ORF">RIF29_22808</name>
</gene>
<keyword evidence="9 14" id="KW-0067">ATP-binding</keyword>
<evidence type="ECO:0000256" key="1">
    <source>
        <dbReference type="ARBA" id="ARBA00004167"/>
    </source>
</evidence>
<feature type="transmembrane region" description="Helical" evidence="16">
    <location>
        <begin position="16"/>
        <end position="37"/>
    </location>
</feature>